<keyword evidence="5" id="KW-0626">Porin</keyword>
<dbReference type="GO" id="GO:0015288">
    <property type="term" value="F:porin activity"/>
    <property type="evidence" value="ECO:0007669"/>
    <property type="project" value="UniProtKB-KW"/>
</dbReference>
<evidence type="ECO:0000256" key="4">
    <source>
        <dbReference type="ARBA" id="ARBA00022787"/>
    </source>
</evidence>
<name>A0AAV7K0I7_9METZ</name>
<keyword evidence="3" id="KW-1134">Transmembrane beta strand</keyword>
<dbReference type="Pfam" id="PF01459">
    <property type="entry name" value="Porin_3"/>
    <property type="match status" value="1"/>
</dbReference>
<keyword evidence="7" id="KW-1185">Reference proteome</keyword>
<dbReference type="EMBL" id="JAKMXF010000222">
    <property type="protein sequence ID" value="KAI6654672.1"/>
    <property type="molecule type" value="Genomic_DNA"/>
</dbReference>
<comment type="subcellular location">
    <subcellularLocation>
        <location evidence="1">Mitochondrion outer membrane</location>
    </subcellularLocation>
</comment>
<organism evidence="6 7">
    <name type="scientific">Oopsacas minuta</name>
    <dbReference type="NCBI Taxonomy" id="111878"/>
    <lineage>
        <taxon>Eukaryota</taxon>
        <taxon>Metazoa</taxon>
        <taxon>Porifera</taxon>
        <taxon>Hexactinellida</taxon>
        <taxon>Hexasterophora</taxon>
        <taxon>Lyssacinosida</taxon>
        <taxon>Leucopsacidae</taxon>
        <taxon>Oopsacas</taxon>
    </lineage>
</organism>
<evidence type="ECO:0000256" key="2">
    <source>
        <dbReference type="ARBA" id="ARBA00007780"/>
    </source>
</evidence>
<dbReference type="InterPro" id="IPR023614">
    <property type="entry name" value="Porin_dom_sf"/>
</dbReference>
<keyword evidence="5" id="KW-0406">Ion transport</keyword>
<protein>
    <submittedName>
        <fullName evidence="6">Uncharacterized protein</fullName>
    </submittedName>
</protein>
<comment type="caution">
    <text evidence="6">The sequence shown here is derived from an EMBL/GenBank/DDBJ whole genome shotgun (WGS) entry which is preliminary data.</text>
</comment>
<evidence type="ECO:0000256" key="3">
    <source>
        <dbReference type="ARBA" id="ARBA00022452"/>
    </source>
</evidence>
<evidence type="ECO:0000256" key="1">
    <source>
        <dbReference type="ARBA" id="ARBA00004294"/>
    </source>
</evidence>
<evidence type="ECO:0000313" key="6">
    <source>
        <dbReference type="EMBL" id="KAI6654672.1"/>
    </source>
</evidence>
<reference evidence="6 7" key="1">
    <citation type="journal article" date="2023" name="BMC Biol.">
        <title>The compact genome of the sponge Oopsacas minuta (Hexactinellida) is lacking key metazoan core genes.</title>
        <authorList>
            <person name="Santini S."/>
            <person name="Schenkelaars Q."/>
            <person name="Jourda C."/>
            <person name="Duchesne M."/>
            <person name="Belahbib H."/>
            <person name="Rocher C."/>
            <person name="Selva M."/>
            <person name="Riesgo A."/>
            <person name="Vervoort M."/>
            <person name="Leys S.P."/>
            <person name="Kodjabachian L."/>
            <person name="Le Bivic A."/>
            <person name="Borchiellini C."/>
            <person name="Claverie J.M."/>
            <person name="Renard E."/>
        </authorList>
    </citation>
    <scope>NUCLEOTIDE SEQUENCE [LARGE SCALE GENOMIC DNA]</scope>
    <source>
        <strain evidence="6">SPO-2</strain>
    </source>
</reference>
<dbReference type="GO" id="GO:0046930">
    <property type="term" value="C:pore complex"/>
    <property type="evidence" value="ECO:0007669"/>
    <property type="project" value="UniProtKB-KW"/>
</dbReference>
<gene>
    <name evidence="6" type="ORF">LOD99_1066</name>
</gene>
<dbReference type="CDD" id="cd07306">
    <property type="entry name" value="Porin3_VDAC"/>
    <property type="match status" value="1"/>
</dbReference>
<dbReference type="InterPro" id="IPR001925">
    <property type="entry name" value="Porin_Euk"/>
</dbReference>
<accession>A0AAV7K0I7</accession>
<dbReference type="PANTHER" id="PTHR11743:SF70">
    <property type="entry name" value="GH26960P-RELATED"/>
    <property type="match status" value="1"/>
</dbReference>
<dbReference type="InterPro" id="IPR027246">
    <property type="entry name" value="Porin_Euk/Tom40"/>
</dbReference>
<dbReference type="GO" id="GO:0008308">
    <property type="term" value="F:voltage-gated monoatomic anion channel activity"/>
    <property type="evidence" value="ECO:0007669"/>
    <property type="project" value="InterPro"/>
</dbReference>
<evidence type="ECO:0000256" key="5">
    <source>
        <dbReference type="ARBA" id="ARBA00023114"/>
    </source>
</evidence>
<keyword evidence="5" id="KW-0813">Transport</keyword>
<proteinExistence type="inferred from homology"/>
<dbReference type="Proteomes" id="UP001165289">
    <property type="component" value="Unassembled WGS sequence"/>
</dbReference>
<keyword evidence="4" id="KW-0496">Mitochondrion</keyword>
<sequence>MAFLKRFFTGVTENDVPFFADIGTDGDNLFTDDLDHQKVKVKLTSTTQDPFEFKTTGEYNRESGHTGGKVEFKYKDPTYGATYTESWDLENSINTRLEFEKTVRNRPLNIEVGAGLIPVQDTNFAADGTIKYSHHNAAVASCGKYKNNEFLSDHSIVLGKSGLFIGGRVGVNVSTKQVESKELTMGMSGKSHQVTIAMSDNLDKLKTTIFHEVNPTFSYGVKAQHVFSENTSALAGAFKYALNDISTIRGTLNNCGSLGLSFRHAIRPSVSLVFNSEFDMLNFSAGNHRSGLSIELTP</sequence>
<dbReference type="Gene3D" id="2.40.160.10">
    <property type="entry name" value="Porin"/>
    <property type="match status" value="1"/>
</dbReference>
<keyword evidence="3" id="KW-0812">Transmembrane</keyword>
<dbReference type="AlphaFoldDB" id="A0AAV7K0I7"/>
<evidence type="ECO:0000313" key="7">
    <source>
        <dbReference type="Proteomes" id="UP001165289"/>
    </source>
</evidence>
<dbReference type="PRINTS" id="PR00185">
    <property type="entry name" value="EUKARYTPORIN"/>
</dbReference>
<keyword evidence="4" id="KW-1000">Mitochondrion outer membrane</keyword>
<keyword evidence="3" id="KW-0472">Membrane</keyword>
<dbReference type="GO" id="GO:0005741">
    <property type="term" value="C:mitochondrial outer membrane"/>
    <property type="evidence" value="ECO:0007669"/>
    <property type="project" value="UniProtKB-SubCell"/>
</dbReference>
<dbReference type="PANTHER" id="PTHR11743">
    <property type="entry name" value="VOLTAGE-DEPENDENT ANION-SELECTIVE CHANNEL"/>
    <property type="match status" value="1"/>
</dbReference>
<comment type="similarity">
    <text evidence="2">Belongs to the eukaryotic mitochondrial porin family.</text>
</comment>